<evidence type="ECO:0000256" key="1">
    <source>
        <dbReference type="SAM" id="SignalP"/>
    </source>
</evidence>
<feature type="signal peptide" evidence="1">
    <location>
        <begin position="1"/>
        <end position="19"/>
    </location>
</feature>
<keyword evidence="3" id="KW-1185">Reference proteome</keyword>
<dbReference type="AlphaFoldDB" id="A0ABD0WKJ1"/>
<accession>A0ABD0WKJ1</accession>
<proteinExistence type="predicted"/>
<comment type="caution">
    <text evidence="2">The sequence shown here is derived from an EMBL/GenBank/DDBJ whole genome shotgun (WGS) entry which is preliminary data.</text>
</comment>
<feature type="chain" id="PRO_5044755767" description="Lymphocyte antigen 6D-like" evidence="1">
    <location>
        <begin position="20"/>
        <end position="99"/>
    </location>
</feature>
<gene>
    <name evidence="2" type="ORF">UPYG_G00290240</name>
</gene>
<reference evidence="2 3" key="1">
    <citation type="submission" date="2024-06" db="EMBL/GenBank/DDBJ databases">
        <authorList>
            <person name="Pan Q."/>
            <person name="Wen M."/>
            <person name="Jouanno E."/>
            <person name="Zahm M."/>
            <person name="Klopp C."/>
            <person name="Cabau C."/>
            <person name="Louis A."/>
            <person name="Berthelot C."/>
            <person name="Parey E."/>
            <person name="Roest Crollius H."/>
            <person name="Montfort J."/>
            <person name="Robinson-Rechavi M."/>
            <person name="Bouchez O."/>
            <person name="Lampietro C."/>
            <person name="Lopez Roques C."/>
            <person name="Donnadieu C."/>
            <person name="Postlethwait J."/>
            <person name="Bobe J."/>
            <person name="Verreycken H."/>
            <person name="Guiguen Y."/>
        </authorList>
    </citation>
    <scope>NUCLEOTIDE SEQUENCE [LARGE SCALE GENOMIC DNA]</scope>
    <source>
        <strain evidence="2">Up_M1</strain>
        <tissue evidence="2">Testis</tissue>
    </source>
</reference>
<dbReference type="SUPFAM" id="SSF57302">
    <property type="entry name" value="Snake toxin-like"/>
    <property type="match status" value="1"/>
</dbReference>
<dbReference type="Gene3D" id="2.10.60.10">
    <property type="entry name" value="CD59"/>
    <property type="match status" value="1"/>
</dbReference>
<dbReference type="Proteomes" id="UP001557470">
    <property type="component" value="Unassembled WGS sequence"/>
</dbReference>
<name>A0ABD0WKJ1_UMBPY</name>
<protein>
    <recommendedName>
        <fullName evidence="4">Lymphocyte antigen 6D-like</fullName>
    </recommendedName>
</protein>
<sequence length="99" mass="10586">MKTLVTLAALCVLFSAAYGLHCYTCTDHTCTKLRNITCPAISDRCFTIITRWKVTSKGCGSSDLCRGPCCDTDLCNSAKHVGPSAILLLVSTAIITLVL</sequence>
<evidence type="ECO:0000313" key="2">
    <source>
        <dbReference type="EMBL" id="KAL0966056.1"/>
    </source>
</evidence>
<keyword evidence="1" id="KW-0732">Signal</keyword>
<evidence type="ECO:0008006" key="4">
    <source>
        <dbReference type="Google" id="ProtNLM"/>
    </source>
</evidence>
<dbReference type="EMBL" id="JAGEUA010000009">
    <property type="protein sequence ID" value="KAL0966056.1"/>
    <property type="molecule type" value="Genomic_DNA"/>
</dbReference>
<organism evidence="2 3">
    <name type="scientific">Umbra pygmaea</name>
    <name type="common">Eastern mudminnow</name>
    <dbReference type="NCBI Taxonomy" id="75934"/>
    <lineage>
        <taxon>Eukaryota</taxon>
        <taxon>Metazoa</taxon>
        <taxon>Chordata</taxon>
        <taxon>Craniata</taxon>
        <taxon>Vertebrata</taxon>
        <taxon>Euteleostomi</taxon>
        <taxon>Actinopterygii</taxon>
        <taxon>Neopterygii</taxon>
        <taxon>Teleostei</taxon>
        <taxon>Protacanthopterygii</taxon>
        <taxon>Esociformes</taxon>
        <taxon>Umbridae</taxon>
        <taxon>Umbra</taxon>
    </lineage>
</organism>
<dbReference type="InterPro" id="IPR045860">
    <property type="entry name" value="Snake_toxin-like_sf"/>
</dbReference>
<evidence type="ECO:0000313" key="3">
    <source>
        <dbReference type="Proteomes" id="UP001557470"/>
    </source>
</evidence>